<dbReference type="InterPro" id="IPR045681">
    <property type="entry name" value="DUF6201"/>
</dbReference>
<reference evidence="1 2" key="1">
    <citation type="submission" date="2024-09" db="EMBL/GenBank/DDBJ databases">
        <authorList>
            <person name="Sun Q."/>
            <person name="Mori K."/>
        </authorList>
    </citation>
    <scope>NUCLEOTIDE SEQUENCE [LARGE SCALE GENOMIC DNA]</scope>
    <source>
        <strain evidence="1 2">CCM 8545</strain>
    </source>
</reference>
<protein>
    <submittedName>
        <fullName evidence="1">DUF6201 family protein</fullName>
    </submittedName>
</protein>
<dbReference type="Pfam" id="PF19703">
    <property type="entry name" value="DUF6201"/>
    <property type="match status" value="1"/>
</dbReference>
<gene>
    <name evidence="1" type="ORF">ACFFIT_02690</name>
</gene>
<sequence>MIKKITYTIGVIIFLWWFFLAHVSFSDFSDKEWIYRENEQYIAKTYTPKLINPFGLYFHLMKEDPTYVVLFDKNGRYLGQSSPFFIDHGLAMDGGQLPENDAMQFYIVSLNDYTDEYIIPVNNKKWWSYILQYFH</sequence>
<dbReference type="Proteomes" id="UP001589758">
    <property type="component" value="Unassembled WGS sequence"/>
</dbReference>
<dbReference type="EMBL" id="JBHLXE010000027">
    <property type="protein sequence ID" value="MFC0179010.1"/>
    <property type="molecule type" value="Genomic_DNA"/>
</dbReference>
<accession>A0ABV6C7U2</accession>
<comment type="caution">
    <text evidence="1">The sequence shown here is derived from an EMBL/GenBank/DDBJ whole genome shotgun (WGS) entry which is preliminary data.</text>
</comment>
<name>A0ABV6C7U2_9GAMM</name>
<evidence type="ECO:0000313" key="1">
    <source>
        <dbReference type="EMBL" id="MFC0179010.1"/>
    </source>
</evidence>
<dbReference type="RefSeq" id="WP_385876104.1">
    <property type="nucleotide sequence ID" value="NZ_JBHLXE010000027.1"/>
</dbReference>
<organism evidence="1 2">
    <name type="scientific">Thorsellia kenyensis</name>
    <dbReference type="NCBI Taxonomy" id="1549888"/>
    <lineage>
        <taxon>Bacteria</taxon>
        <taxon>Pseudomonadati</taxon>
        <taxon>Pseudomonadota</taxon>
        <taxon>Gammaproteobacteria</taxon>
        <taxon>Enterobacterales</taxon>
        <taxon>Thorselliaceae</taxon>
        <taxon>Thorsellia</taxon>
    </lineage>
</organism>
<keyword evidence="2" id="KW-1185">Reference proteome</keyword>
<evidence type="ECO:0000313" key="2">
    <source>
        <dbReference type="Proteomes" id="UP001589758"/>
    </source>
</evidence>
<proteinExistence type="predicted"/>